<feature type="domain" description="FtsX extracellular" evidence="13">
    <location>
        <begin position="58"/>
        <end position="163"/>
    </location>
</feature>
<reference evidence="14 15" key="1">
    <citation type="submission" date="2018-05" db="EMBL/GenBank/DDBJ databases">
        <title>Draft genome sequence of Streptococcus panodentis CCUG 70867T.</title>
        <authorList>
            <person name="Salva-Serra F."/>
            <person name="Mendez V."/>
            <person name="Jaen-Luchoro D."/>
            <person name="Gonzales-Siles L."/>
            <person name="Karlsson R."/>
            <person name="Engstrom-Jakobsson H."/>
            <person name="Busquets A."/>
            <person name="Gomila M."/>
            <person name="Pineiro-Iglesias B."/>
            <person name="Bennasar-Figueras A."/>
            <person name="Seeger M."/>
            <person name="Moore E."/>
        </authorList>
    </citation>
    <scope>NUCLEOTIDE SEQUENCE [LARGE SCALE GENOMIC DNA]</scope>
    <source>
        <strain evidence="14 15">CCUG 70867</strain>
    </source>
</reference>
<organism evidence="14 15">
    <name type="scientific">Streptococcus panodentis</name>
    <dbReference type="NCBI Taxonomy" id="1581472"/>
    <lineage>
        <taxon>Bacteria</taxon>
        <taxon>Bacillati</taxon>
        <taxon>Bacillota</taxon>
        <taxon>Bacilli</taxon>
        <taxon>Lactobacillales</taxon>
        <taxon>Streptococcaceae</taxon>
        <taxon>Streptococcus</taxon>
    </lineage>
</organism>
<dbReference type="RefSeq" id="WP_209550900.1">
    <property type="nucleotide sequence ID" value="NZ_QFAY01000005.1"/>
</dbReference>
<dbReference type="PIRSF" id="PIRSF003097">
    <property type="entry name" value="FtsX"/>
    <property type="match status" value="1"/>
</dbReference>
<comment type="caution">
    <text evidence="14">The sequence shown here is derived from an EMBL/GenBank/DDBJ whole genome shotgun (WGS) entry which is preliminary data.</text>
</comment>
<evidence type="ECO:0000313" key="15">
    <source>
        <dbReference type="Proteomes" id="UP001519349"/>
    </source>
</evidence>
<evidence type="ECO:0000256" key="7">
    <source>
        <dbReference type="ARBA" id="ARBA00022989"/>
    </source>
</evidence>
<dbReference type="InterPro" id="IPR004513">
    <property type="entry name" value="FtsX"/>
</dbReference>
<feature type="domain" description="ABC3 transporter permease C-terminal" evidence="12">
    <location>
        <begin position="187"/>
        <end position="308"/>
    </location>
</feature>
<feature type="transmembrane region" description="Helical" evidence="11">
    <location>
        <begin position="277"/>
        <end position="300"/>
    </location>
</feature>
<proteinExistence type="inferred from homology"/>
<keyword evidence="6 11" id="KW-0812">Transmembrane</keyword>
<accession>A0ABS5AV09</accession>
<dbReference type="Pfam" id="PF02687">
    <property type="entry name" value="FtsX"/>
    <property type="match status" value="1"/>
</dbReference>
<comment type="subcellular location">
    <subcellularLocation>
        <location evidence="1">Cell membrane</location>
        <topology evidence="1">Multi-pass membrane protein</topology>
    </subcellularLocation>
</comment>
<name>A0ABS5AV09_9STRE</name>
<dbReference type="PANTHER" id="PTHR47755">
    <property type="entry name" value="CELL DIVISION PROTEIN FTSX"/>
    <property type="match status" value="1"/>
</dbReference>
<feature type="transmembrane region" description="Helical" evidence="11">
    <location>
        <begin position="180"/>
        <end position="203"/>
    </location>
</feature>
<sequence>MISRFFRHLIESLKSLKRNGWMTVAAISSVMITLGLVAIFASVILNTAKLANDISNNVRVMVYMRKDTADNSETIVKEGQTVQNEDYHKVYDALSSMKNVAKVEFSSKEEQYEKLTETMGSEWKVFEGDSNPLYDAYIVDTTSPKHVESVTNKAKKIDGVSEVQNGGANTKRLFELSNFIQTWGLVGAGLLIFIAILLISNTIRITIISRSREIQIMRLVGAKNSYIRGPFLFEGAWIGLLGAAVPAALVYFVYTMVFQSMNKGLVAQGLSMIEPALFIPIMIAALFVLGILIGSIGSVFSMRRFLKI</sequence>
<evidence type="ECO:0000256" key="5">
    <source>
        <dbReference type="ARBA" id="ARBA00022618"/>
    </source>
</evidence>
<evidence type="ECO:0000259" key="13">
    <source>
        <dbReference type="Pfam" id="PF18075"/>
    </source>
</evidence>
<evidence type="ECO:0000256" key="9">
    <source>
        <dbReference type="ARBA" id="ARBA00023306"/>
    </source>
</evidence>
<keyword evidence="5 10" id="KW-0132">Cell division</keyword>
<keyword evidence="7 11" id="KW-1133">Transmembrane helix</keyword>
<comment type="function">
    <text evidence="10">Part of the ABC transporter FtsEX involved in asymmetric cellular division facilitating the initiation of sporulation.</text>
</comment>
<evidence type="ECO:0000256" key="1">
    <source>
        <dbReference type="ARBA" id="ARBA00004651"/>
    </source>
</evidence>
<feature type="transmembrane region" description="Helical" evidence="11">
    <location>
        <begin position="231"/>
        <end position="257"/>
    </location>
</feature>
<dbReference type="PANTHER" id="PTHR47755:SF1">
    <property type="entry name" value="CELL DIVISION PROTEIN FTSX"/>
    <property type="match status" value="1"/>
</dbReference>
<feature type="transmembrane region" description="Helical" evidence="11">
    <location>
        <begin position="21"/>
        <end position="45"/>
    </location>
</feature>
<comment type="similarity">
    <text evidence="2 10">Belongs to the ABC-4 integral membrane protein family. FtsX subfamily.</text>
</comment>
<evidence type="ECO:0000256" key="10">
    <source>
        <dbReference type="PIRNR" id="PIRNR003097"/>
    </source>
</evidence>
<dbReference type="EMBL" id="QFAY01000005">
    <property type="protein sequence ID" value="MBP2620408.1"/>
    <property type="molecule type" value="Genomic_DNA"/>
</dbReference>
<evidence type="ECO:0000256" key="4">
    <source>
        <dbReference type="ARBA" id="ARBA00022475"/>
    </source>
</evidence>
<evidence type="ECO:0000256" key="6">
    <source>
        <dbReference type="ARBA" id="ARBA00022692"/>
    </source>
</evidence>
<keyword evidence="15" id="KW-1185">Reference proteome</keyword>
<dbReference type="GO" id="GO:0051301">
    <property type="term" value="P:cell division"/>
    <property type="evidence" value="ECO:0007669"/>
    <property type="project" value="UniProtKB-KW"/>
</dbReference>
<keyword evidence="8 10" id="KW-0472">Membrane</keyword>
<keyword evidence="9 10" id="KW-0131">Cell cycle</keyword>
<evidence type="ECO:0000256" key="8">
    <source>
        <dbReference type="ARBA" id="ARBA00023136"/>
    </source>
</evidence>
<evidence type="ECO:0000313" key="14">
    <source>
        <dbReference type="EMBL" id="MBP2620408.1"/>
    </source>
</evidence>
<dbReference type="InterPro" id="IPR003838">
    <property type="entry name" value="ABC3_permease_C"/>
</dbReference>
<evidence type="ECO:0000256" key="3">
    <source>
        <dbReference type="ARBA" id="ARBA00021907"/>
    </source>
</evidence>
<protein>
    <recommendedName>
        <fullName evidence="3 10">Cell division protein FtsX</fullName>
    </recommendedName>
</protein>
<evidence type="ECO:0000259" key="12">
    <source>
        <dbReference type="Pfam" id="PF02687"/>
    </source>
</evidence>
<dbReference type="NCBIfam" id="NF038347">
    <property type="entry name" value="FtsX_Gpos"/>
    <property type="match status" value="1"/>
</dbReference>
<evidence type="ECO:0000256" key="2">
    <source>
        <dbReference type="ARBA" id="ARBA00007379"/>
    </source>
</evidence>
<evidence type="ECO:0000256" key="11">
    <source>
        <dbReference type="SAM" id="Phobius"/>
    </source>
</evidence>
<dbReference type="Pfam" id="PF18075">
    <property type="entry name" value="FtsX_ECD"/>
    <property type="match status" value="1"/>
</dbReference>
<dbReference type="Proteomes" id="UP001519349">
    <property type="component" value="Unassembled WGS sequence"/>
</dbReference>
<keyword evidence="4 10" id="KW-1003">Cell membrane</keyword>
<gene>
    <name evidence="14" type="ORF">DHL47_03470</name>
</gene>
<dbReference type="InterPro" id="IPR058204">
    <property type="entry name" value="FtsX_firmicutes-type"/>
</dbReference>
<dbReference type="InterPro" id="IPR040690">
    <property type="entry name" value="FtsX_ECD"/>
</dbReference>
<dbReference type="Gene3D" id="3.30.70.3040">
    <property type="match status" value="1"/>
</dbReference>